<keyword evidence="3 6" id="KW-1133">Transmembrane helix</keyword>
<dbReference type="PANTHER" id="PTHR12883">
    <property type="entry name" value="ADIPOCYTE-SPECIFIC PROTEIN 4-RELATED"/>
    <property type="match status" value="1"/>
</dbReference>
<dbReference type="GO" id="GO:0005509">
    <property type="term" value="F:calcium ion binding"/>
    <property type="evidence" value="ECO:0007669"/>
    <property type="project" value="InterPro"/>
</dbReference>
<evidence type="ECO:0000256" key="3">
    <source>
        <dbReference type="ARBA" id="ARBA00022989"/>
    </source>
</evidence>
<proteinExistence type="predicted"/>
<gene>
    <name evidence="7" type="ORF">RMAR00112_LOCUS1923</name>
</gene>
<organism evidence="7">
    <name type="scientific">Rhodosorus marinus</name>
    <dbReference type="NCBI Taxonomy" id="101924"/>
    <lineage>
        <taxon>Eukaryota</taxon>
        <taxon>Rhodophyta</taxon>
        <taxon>Stylonematophyceae</taxon>
        <taxon>Stylonematales</taxon>
        <taxon>Stylonemataceae</taxon>
        <taxon>Rhodosorus</taxon>
    </lineage>
</organism>
<name>A0A7S2ZAK7_9RHOD</name>
<protein>
    <recommendedName>
        <fullName evidence="8">Coiled-coil domain-containing protein 47</fullName>
    </recommendedName>
</protein>
<dbReference type="EMBL" id="HBHW01002379">
    <property type="protein sequence ID" value="CAE0033981.1"/>
    <property type="molecule type" value="Transcribed_RNA"/>
</dbReference>
<evidence type="ECO:0000256" key="4">
    <source>
        <dbReference type="ARBA" id="ARBA00023136"/>
    </source>
</evidence>
<evidence type="ECO:0000313" key="7">
    <source>
        <dbReference type="EMBL" id="CAE0033981.1"/>
    </source>
</evidence>
<keyword evidence="4 6" id="KW-0472">Membrane</keyword>
<evidence type="ECO:0000256" key="2">
    <source>
        <dbReference type="ARBA" id="ARBA00022692"/>
    </source>
</evidence>
<accession>A0A7S2ZAK7</accession>
<keyword evidence="2 6" id="KW-0812">Transmembrane</keyword>
<evidence type="ECO:0000256" key="6">
    <source>
        <dbReference type="SAM" id="Phobius"/>
    </source>
</evidence>
<dbReference type="GO" id="GO:0005783">
    <property type="term" value="C:endoplasmic reticulum"/>
    <property type="evidence" value="ECO:0007669"/>
    <property type="project" value="InterPro"/>
</dbReference>
<dbReference type="GO" id="GO:0016020">
    <property type="term" value="C:membrane"/>
    <property type="evidence" value="ECO:0007669"/>
    <property type="project" value="UniProtKB-SubCell"/>
</dbReference>
<dbReference type="GO" id="GO:0032469">
    <property type="term" value="P:endoplasmic reticulum calcium ion homeostasis"/>
    <property type="evidence" value="ECO:0007669"/>
    <property type="project" value="InterPro"/>
</dbReference>
<dbReference type="AlphaFoldDB" id="A0A7S2ZAK7"/>
<feature type="compositionally biased region" description="Basic and acidic residues" evidence="5">
    <location>
        <begin position="290"/>
        <end position="331"/>
    </location>
</feature>
<reference evidence="7" key="1">
    <citation type="submission" date="2021-01" db="EMBL/GenBank/DDBJ databases">
        <authorList>
            <person name="Corre E."/>
            <person name="Pelletier E."/>
            <person name="Niang G."/>
            <person name="Scheremetjew M."/>
            <person name="Finn R."/>
            <person name="Kale V."/>
            <person name="Holt S."/>
            <person name="Cochrane G."/>
            <person name="Meng A."/>
            <person name="Brown T."/>
            <person name="Cohen L."/>
        </authorList>
    </citation>
    <scope>NUCLEOTIDE SEQUENCE</scope>
    <source>
        <strain evidence="7">CCMP 769</strain>
    </source>
</reference>
<evidence type="ECO:0000256" key="5">
    <source>
        <dbReference type="SAM" id="MobiDB-lite"/>
    </source>
</evidence>
<feature type="transmembrane region" description="Helical" evidence="6">
    <location>
        <begin position="31"/>
        <end position="49"/>
    </location>
</feature>
<evidence type="ECO:0000256" key="1">
    <source>
        <dbReference type="ARBA" id="ARBA00004167"/>
    </source>
</evidence>
<feature type="region of interest" description="Disordered" evidence="5">
    <location>
        <begin position="290"/>
        <end position="345"/>
    </location>
</feature>
<comment type="subcellular location">
    <subcellularLocation>
        <location evidence="1">Membrane</location>
        <topology evidence="1">Single-pass membrane protein</topology>
    </subcellularLocation>
</comment>
<dbReference type="PANTHER" id="PTHR12883:SF0">
    <property type="entry name" value="PAT COMPLEX SUBUNIT CCDC47"/>
    <property type="match status" value="1"/>
</dbReference>
<dbReference type="InterPro" id="IPR012879">
    <property type="entry name" value="CCDC47"/>
</dbReference>
<evidence type="ECO:0008006" key="8">
    <source>
        <dbReference type="Google" id="ProtNLM"/>
    </source>
</evidence>
<dbReference type="Pfam" id="PF07946">
    <property type="entry name" value="CCDC47"/>
    <property type="match status" value="1"/>
</dbReference>
<sequence>MESPVASGKAAGGAQGSWATLDPHSVTQVEHFLAGVCVVYVVVGLVGFFRNRSIMKSMERSFISEMESQFDQVGLKPEKPGMFMDGLSLCYLYATGRKGLKFIKVAAELRHRQDMFSVFGEPVFGSSGDRAKVVVPFSGKVEPLIFSVVRRKDVKKIRRENLDLEIYTHSAPWPTTAPVPKGLDILTENSDIVPALLPASFQKLIAENEKYIVSIHLTDRGIADPVASKEKSLVVFDFYIPSDSEKVKELIYQFSLSYADRIASLVLTNNGREAIKQHRKQVEDILAKEKEKERQVEAQKQRLEKKQKEKEDRASKSRDVQRKLEEKESKRDIKKRNRSMMKIQK</sequence>
<feature type="compositionally biased region" description="Basic residues" evidence="5">
    <location>
        <begin position="332"/>
        <end position="345"/>
    </location>
</feature>